<accession>A0ABW1ZBP0</accession>
<evidence type="ECO:0000313" key="6">
    <source>
        <dbReference type="EMBL" id="MFC6646906.1"/>
    </source>
</evidence>
<feature type="transmembrane region" description="Helical" evidence="5">
    <location>
        <begin position="6"/>
        <end position="21"/>
    </location>
</feature>
<organism evidence="6 7">
    <name type="scientific">Granulicella cerasi</name>
    <dbReference type="NCBI Taxonomy" id="741063"/>
    <lineage>
        <taxon>Bacteria</taxon>
        <taxon>Pseudomonadati</taxon>
        <taxon>Acidobacteriota</taxon>
        <taxon>Terriglobia</taxon>
        <taxon>Terriglobales</taxon>
        <taxon>Acidobacteriaceae</taxon>
        <taxon>Granulicella</taxon>
    </lineage>
</organism>
<evidence type="ECO:0000256" key="3">
    <source>
        <dbReference type="ARBA" id="ARBA00022989"/>
    </source>
</evidence>
<keyword evidence="7" id="KW-1185">Reference proteome</keyword>
<dbReference type="PANTHER" id="PTHR36926">
    <property type="entry name" value="COLICIN V PRODUCTION PROTEIN"/>
    <property type="match status" value="1"/>
</dbReference>
<dbReference type="InterPro" id="IPR003825">
    <property type="entry name" value="Colicin-V_CvpA"/>
</dbReference>
<sequence length="187" mass="19803">MNPLDWLLITLLAYSTIRAAFRGFAREAFALAGLLVGFVAACWGYQALALKLKGLINAAPIAQLAAFFVILAGVMIVATLLGHLVRRTASAVGLGFFDRLGGAAFGLVRGAVFGGAFLLAITAFLPVAPWIQNSSLAPYFLRAAHAVSFTMPADLAARLRHGLEEIKHTNADWIKLGSSSHTGISTH</sequence>
<dbReference type="Proteomes" id="UP001596391">
    <property type="component" value="Unassembled WGS sequence"/>
</dbReference>
<feature type="transmembrane region" description="Helical" evidence="5">
    <location>
        <begin position="106"/>
        <end position="127"/>
    </location>
</feature>
<keyword evidence="3 5" id="KW-1133">Transmembrane helix</keyword>
<dbReference type="InterPro" id="IPR052719">
    <property type="entry name" value="CvpA-like"/>
</dbReference>
<feature type="transmembrane region" description="Helical" evidence="5">
    <location>
        <begin position="61"/>
        <end position="85"/>
    </location>
</feature>
<comment type="caution">
    <text evidence="6">The sequence shown here is derived from an EMBL/GenBank/DDBJ whole genome shotgun (WGS) entry which is preliminary data.</text>
</comment>
<evidence type="ECO:0000256" key="4">
    <source>
        <dbReference type="ARBA" id="ARBA00023136"/>
    </source>
</evidence>
<gene>
    <name evidence="6" type="ORF">ACFQBQ_15235</name>
</gene>
<dbReference type="EMBL" id="JBHSWI010000001">
    <property type="protein sequence ID" value="MFC6646906.1"/>
    <property type="molecule type" value="Genomic_DNA"/>
</dbReference>
<comment type="subcellular location">
    <subcellularLocation>
        <location evidence="1">Membrane</location>
        <topology evidence="1">Multi-pass membrane protein</topology>
    </subcellularLocation>
</comment>
<evidence type="ECO:0000256" key="2">
    <source>
        <dbReference type="ARBA" id="ARBA00022692"/>
    </source>
</evidence>
<dbReference type="PANTHER" id="PTHR36926:SF1">
    <property type="entry name" value="COLICIN V PRODUCTION PROTEIN"/>
    <property type="match status" value="1"/>
</dbReference>
<reference evidence="7" key="1">
    <citation type="journal article" date="2019" name="Int. J. Syst. Evol. Microbiol.">
        <title>The Global Catalogue of Microorganisms (GCM) 10K type strain sequencing project: providing services to taxonomists for standard genome sequencing and annotation.</title>
        <authorList>
            <consortium name="The Broad Institute Genomics Platform"/>
            <consortium name="The Broad Institute Genome Sequencing Center for Infectious Disease"/>
            <person name="Wu L."/>
            <person name="Ma J."/>
        </authorList>
    </citation>
    <scope>NUCLEOTIDE SEQUENCE [LARGE SCALE GENOMIC DNA]</scope>
    <source>
        <strain evidence="7">CGMCC 1.16026</strain>
    </source>
</reference>
<keyword evidence="2 5" id="KW-0812">Transmembrane</keyword>
<evidence type="ECO:0000256" key="1">
    <source>
        <dbReference type="ARBA" id="ARBA00004141"/>
    </source>
</evidence>
<keyword evidence="4 5" id="KW-0472">Membrane</keyword>
<evidence type="ECO:0000313" key="7">
    <source>
        <dbReference type="Proteomes" id="UP001596391"/>
    </source>
</evidence>
<dbReference type="RefSeq" id="WP_263371156.1">
    <property type="nucleotide sequence ID" value="NZ_JAGSYD010000002.1"/>
</dbReference>
<dbReference type="Pfam" id="PF02674">
    <property type="entry name" value="Colicin_V"/>
    <property type="match status" value="1"/>
</dbReference>
<evidence type="ECO:0000256" key="5">
    <source>
        <dbReference type="SAM" id="Phobius"/>
    </source>
</evidence>
<feature type="transmembrane region" description="Helical" evidence="5">
    <location>
        <begin position="28"/>
        <end position="49"/>
    </location>
</feature>
<proteinExistence type="predicted"/>
<protein>
    <submittedName>
        <fullName evidence="6">CvpA family protein</fullName>
    </submittedName>
</protein>
<name>A0ABW1ZBP0_9BACT</name>